<evidence type="ECO:0000313" key="3">
    <source>
        <dbReference type="Proteomes" id="UP000064243"/>
    </source>
</evidence>
<evidence type="ECO:0000313" key="2">
    <source>
        <dbReference type="EMBL" id="KVW97355.1"/>
    </source>
</evidence>
<dbReference type="Proteomes" id="UP000064243">
    <property type="component" value="Unassembled WGS sequence"/>
</dbReference>
<dbReference type="AlphaFoldDB" id="A0A106BRV5"/>
<proteinExistence type="predicted"/>
<evidence type="ECO:0000256" key="1">
    <source>
        <dbReference type="SAM" id="Phobius"/>
    </source>
</evidence>
<sequence length="66" mass="7139">MAEGGGNLKAALAVFWSFLGVRKRRDYDADAQNLTPAQIVIAGLIGGAVFVLTILLLVYLLMKFVK</sequence>
<dbReference type="STRING" id="1123392.GCA_000376425_00871"/>
<keyword evidence="1" id="KW-0812">Transmembrane</keyword>
<feature type="transmembrane region" description="Helical" evidence="1">
    <location>
        <begin position="39"/>
        <end position="62"/>
    </location>
</feature>
<dbReference type="EMBL" id="LDUG01000016">
    <property type="protein sequence ID" value="KVW97355.1"/>
    <property type="molecule type" value="Genomic_DNA"/>
</dbReference>
<dbReference type="RefSeq" id="WP_059752322.1">
    <property type="nucleotide sequence ID" value="NZ_LDUG01000016.1"/>
</dbReference>
<name>A0A106BRV5_THIDE</name>
<dbReference type="OrthoDB" id="8657357at2"/>
<dbReference type="PATRIC" id="fig|36861.3.peg.348"/>
<keyword evidence="1" id="KW-1133">Transmembrane helix</keyword>
<organism evidence="2 3">
    <name type="scientific">Thiobacillus denitrificans</name>
    <dbReference type="NCBI Taxonomy" id="36861"/>
    <lineage>
        <taxon>Bacteria</taxon>
        <taxon>Pseudomonadati</taxon>
        <taxon>Pseudomonadota</taxon>
        <taxon>Betaproteobacteria</taxon>
        <taxon>Nitrosomonadales</taxon>
        <taxon>Thiobacillaceae</taxon>
        <taxon>Thiobacillus</taxon>
    </lineage>
</organism>
<dbReference type="InterPro" id="IPR021344">
    <property type="entry name" value="DUF2970"/>
</dbReference>
<reference evidence="2 3" key="1">
    <citation type="journal article" date="2015" name="Appl. Environ. Microbiol.">
        <title>Aerobic and Anaerobic Thiosulfate Oxidation by a Cold-Adapted, Subglacial Chemoautotroph.</title>
        <authorList>
            <person name="Harrold Z.R."/>
            <person name="Skidmore M.L."/>
            <person name="Hamilton T.L."/>
            <person name="Desch L."/>
            <person name="Amada K."/>
            <person name="van Gelder W."/>
            <person name="Glover K."/>
            <person name="Roden E.E."/>
            <person name="Boyd E.S."/>
        </authorList>
    </citation>
    <scope>NUCLEOTIDE SEQUENCE [LARGE SCALE GENOMIC DNA]</scope>
    <source>
        <strain evidence="2 3">RG</strain>
    </source>
</reference>
<gene>
    <name evidence="2" type="ORF">ABW22_04455</name>
</gene>
<keyword evidence="1" id="KW-0472">Membrane</keyword>
<comment type="caution">
    <text evidence="2">The sequence shown here is derived from an EMBL/GenBank/DDBJ whole genome shotgun (WGS) entry which is preliminary data.</text>
</comment>
<dbReference type="Pfam" id="PF11174">
    <property type="entry name" value="DUF2970"/>
    <property type="match status" value="1"/>
</dbReference>
<accession>A0A106BRV5</accession>
<protein>
    <submittedName>
        <fullName evidence="2">Membrane protein</fullName>
    </submittedName>
</protein>
<keyword evidence="3" id="KW-1185">Reference proteome</keyword>